<keyword evidence="3" id="KW-0378">Hydrolase</keyword>
<protein>
    <submittedName>
        <fullName evidence="6">Putative gamma-glutamyltransferase</fullName>
        <ecNumber evidence="6">2.3.2.2</ecNumber>
    </submittedName>
</protein>
<evidence type="ECO:0000256" key="3">
    <source>
        <dbReference type="ARBA" id="ARBA00022801"/>
    </source>
</evidence>
<dbReference type="Pfam" id="PF01019">
    <property type="entry name" value="G_glu_transpept"/>
    <property type="match status" value="2"/>
</dbReference>
<feature type="region of interest" description="Disordered" evidence="5">
    <location>
        <begin position="1"/>
        <end position="36"/>
    </location>
</feature>
<dbReference type="Gene3D" id="1.10.246.130">
    <property type="match status" value="1"/>
</dbReference>
<keyword evidence="7" id="KW-1185">Reference proteome</keyword>
<geneLocation type="plasmid" evidence="6 7">
    <name>pCgly1</name>
</geneLocation>
<dbReference type="PRINTS" id="PR01210">
    <property type="entry name" value="GGTRANSPTASE"/>
</dbReference>
<dbReference type="InterPro" id="IPR029055">
    <property type="entry name" value="Ntn_hydrolases_N"/>
</dbReference>
<dbReference type="AlphaFoldDB" id="X5DR18"/>
<dbReference type="Proteomes" id="UP000023703">
    <property type="component" value="Plasmid pCgly1"/>
</dbReference>
<reference evidence="6 7" key="1">
    <citation type="journal article" date="2015" name="Int. J. Syst. Evol. Microbiol.">
        <title>Revisiting Corynebacterium glyciniphilum (ex Kubota et al., 1972) sp. nov., nom. rev., isolated from putrefied banana.</title>
        <authorList>
            <person name="Al-Dilaimi A."/>
            <person name="Bednarz H."/>
            <person name="Lomker A."/>
            <person name="Niehaus K."/>
            <person name="Kalinowski J."/>
            <person name="Ruckert C."/>
        </authorList>
    </citation>
    <scope>NUCLEOTIDE SEQUENCE [LARGE SCALE GENOMIC DNA]</scope>
    <source>
        <strain evidence="6">AJ 3170</strain>
        <plasmid evidence="7">Plasmid pCgly1</plasmid>
    </source>
</reference>
<dbReference type="OrthoDB" id="9781342at2"/>
<keyword evidence="6" id="KW-0012">Acyltransferase</keyword>
<dbReference type="Gene3D" id="3.60.20.40">
    <property type="match status" value="1"/>
</dbReference>
<dbReference type="GO" id="GO:0016787">
    <property type="term" value="F:hydrolase activity"/>
    <property type="evidence" value="ECO:0007669"/>
    <property type="project" value="UniProtKB-KW"/>
</dbReference>
<gene>
    <name evidence="6" type="primary">ggt</name>
    <name evidence="6" type="ORF">CGLY_16425</name>
</gene>
<feature type="compositionally biased region" description="Polar residues" evidence="5">
    <location>
        <begin position="328"/>
        <end position="341"/>
    </location>
</feature>
<proteinExistence type="inferred from homology"/>
<dbReference type="EC" id="2.3.2.2" evidence="6"/>
<dbReference type="EMBL" id="CP006843">
    <property type="protein sequence ID" value="AHW65658.1"/>
    <property type="molecule type" value="Genomic_DNA"/>
</dbReference>
<name>X5DR18_9CORY</name>
<comment type="similarity">
    <text evidence="1">Belongs to the gamma-glutamyltransferase family.</text>
</comment>
<keyword evidence="2 6" id="KW-0808">Transferase</keyword>
<dbReference type="InterPro" id="IPR043138">
    <property type="entry name" value="GGT_lsub"/>
</dbReference>
<dbReference type="KEGG" id="cgy:CGLY_16425"/>
<dbReference type="eggNOG" id="COG0405">
    <property type="taxonomic scope" value="Bacteria"/>
</dbReference>
<organism evidence="6 7">
    <name type="scientific">Corynebacterium glyciniphilum AJ 3170</name>
    <dbReference type="NCBI Taxonomy" id="1404245"/>
    <lineage>
        <taxon>Bacteria</taxon>
        <taxon>Bacillati</taxon>
        <taxon>Actinomycetota</taxon>
        <taxon>Actinomycetes</taxon>
        <taxon>Mycobacteriales</taxon>
        <taxon>Corynebacteriaceae</taxon>
        <taxon>Corynebacterium</taxon>
    </lineage>
</organism>
<evidence type="ECO:0000256" key="4">
    <source>
        <dbReference type="ARBA" id="ARBA00023145"/>
    </source>
</evidence>
<evidence type="ECO:0000313" key="7">
    <source>
        <dbReference type="Proteomes" id="UP000023703"/>
    </source>
</evidence>
<accession>X5DR18</accession>
<dbReference type="InterPro" id="IPR043137">
    <property type="entry name" value="GGT_ssub_C"/>
</dbReference>
<sequence>MILSSCAVRGSASDQSPLSKPLPTAPSDSCRDGETQARGAVRGGMVATPDPAATQAACEVLADGGTAADAVVAAQYVLGLTEPQYSGPGGGGLLVYHDAQTGTTASFDGTVYAPDDPEGSVGVPQTDRLMDSVRAHFGTKSLEELTAPARTLSTDGFEVTARLADAMEARSELFDNLPKAGDTLTNREYADHLAGLDGTDNPIEPSDPLCVDYQGNSVCGPHSTATGMMVVGETLGILDRLDLARLTPQHGTARATAQHLMMEAERIAFTNANTWMGDTTPDYVEEIVTGEHHLDAAADSIRQKKTLRGLTPEDLHGRSHRYEDSEDQGTSQVTIRDSAGSMASLTTTLQRSFGSGEKENGYFLNNSLDNFSSRARAGEPNHRDAGAHPRTTMSPVLVFAKGDDPLMVLGSPGGRKIPSYVVKTLVGMIDWELTPEEAVALPNVGATNRNSVYAAKDGREQARMRDLLEDWGHDLEPGSYDSGLSVIRVRDPRVAGAADPRRDGSVAGFDLQ</sequence>
<dbReference type="PANTHER" id="PTHR43199:SF1">
    <property type="entry name" value="GLUTATHIONE HYDROLASE PROENZYME"/>
    <property type="match status" value="1"/>
</dbReference>
<keyword evidence="4" id="KW-0865">Zymogen</keyword>
<evidence type="ECO:0000256" key="1">
    <source>
        <dbReference type="ARBA" id="ARBA00009381"/>
    </source>
</evidence>
<dbReference type="HOGENOM" id="CLU_014813_0_1_11"/>
<dbReference type="GO" id="GO:0103068">
    <property type="term" value="F:leukotriene C4 gamma-glutamyl transferase activity"/>
    <property type="evidence" value="ECO:0007669"/>
    <property type="project" value="UniProtKB-EC"/>
</dbReference>
<feature type="region of interest" description="Disordered" evidence="5">
    <location>
        <begin position="308"/>
        <end position="341"/>
    </location>
</feature>
<dbReference type="InterPro" id="IPR051792">
    <property type="entry name" value="GGT_bact"/>
</dbReference>
<evidence type="ECO:0000256" key="5">
    <source>
        <dbReference type="SAM" id="MobiDB-lite"/>
    </source>
</evidence>
<dbReference type="PANTHER" id="PTHR43199">
    <property type="entry name" value="GLUTATHIONE HYDROLASE"/>
    <property type="match status" value="1"/>
</dbReference>
<dbReference type="SUPFAM" id="SSF56235">
    <property type="entry name" value="N-terminal nucleophile aminohydrolases (Ntn hydrolases)"/>
    <property type="match status" value="1"/>
</dbReference>
<evidence type="ECO:0000256" key="2">
    <source>
        <dbReference type="ARBA" id="ARBA00022679"/>
    </source>
</evidence>
<evidence type="ECO:0000313" key="6">
    <source>
        <dbReference type="EMBL" id="AHW65658.1"/>
    </source>
</evidence>
<feature type="compositionally biased region" description="Basic and acidic residues" evidence="5">
    <location>
        <begin position="311"/>
        <end position="323"/>
    </location>
</feature>
<keyword evidence="6" id="KW-0614">Plasmid</keyword>